<dbReference type="EMBL" id="JACHHY010000002">
    <property type="protein sequence ID" value="MBB5017105.1"/>
    <property type="molecule type" value="Genomic_DNA"/>
</dbReference>
<feature type="compositionally biased region" description="Pro residues" evidence="3">
    <location>
        <begin position="381"/>
        <end position="391"/>
    </location>
</feature>
<dbReference type="NCBIfam" id="TIGR02334">
    <property type="entry name" value="prpF"/>
    <property type="match status" value="1"/>
</dbReference>
<evidence type="ECO:0000256" key="2">
    <source>
        <dbReference type="ARBA" id="ARBA00023235"/>
    </source>
</evidence>
<evidence type="ECO:0000313" key="5">
    <source>
        <dbReference type="Proteomes" id="UP000575898"/>
    </source>
</evidence>
<comment type="caution">
    <text evidence="4">The sequence shown here is derived from an EMBL/GenBank/DDBJ whole genome shotgun (WGS) entry which is preliminary data.</text>
</comment>
<comment type="similarity">
    <text evidence="1">Belongs to the PrpF family.</text>
</comment>
<sequence length="508" mass="53763">MNQLKIPAVLMRGGTSKGLFFRADVLPADPALTNRILLRAIGSPDPYGKQMDGVGGGTSSTSKVVLVSPSSRDDADVDYLFGHVSIEDGLIDFSGNCGNLTAAVAAFAIEEKMVKVEDGEAVVRIWQANINKLILAHVPVLHGMPVVEQDFCFDGLPFPGAEIKLVFLDPAGGSAGKLFPTGNKTDTLDVPELGKIKVTMIDAGNPTVFVKAKDVGLTGLESQAEINQHVDILKQLESIRAQAAVAMGLAANQEEATASRPATPKISFVAKSANFVAAGGKAVEKTAYDISARIISMGKLHHAYTGTGAIALTVAAYVPGTVVSQTIGKALDPSRSLRFGQPSGVTEMSAEVAGKGVDWTVAQVVMRRSARRLMEGNVLVPMPPELAPPPRSAAEVSNEPNVWVETKPLGKAPSKQRDKLKEKPKEQNRTKGKSKKPSKTTSPVAEETTEERLPTAAVEAPMPLSVEPMPAEAADQPEAADVAEANGKPNKARRRRRRKPKAKAGEPA</sequence>
<evidence type="ECO:0000313" key="4">
    <source>
        <dbReference type="EMBL" id="MBB5017105.1"/>
    </source>
</evidence>
<dbReference type="InterPro" id="IPR007400">
    <property type="entry name" value="PrpF-like"/>
</dbReference>
<dbReference type="PANTHER" id="PTHR43709">
    <property type="entry name" value="ACONITATE ISOMERASE-RELATED"/>
    <property type="match status" value="1"/>
</dbReference>
<keyword evidence="2" id="KW-0413">Isomerase</keyword>
<accession>A0A840MHV7</accession>
<feature type="compositionally biased region" description="Basic residues" evidence="3">
    <location>
        <begin position="490"/>
        <end position="502"/>
    </location>
</feature>
<evidence type="ECO:0008006" key="6">
    <source>
        <dbReference type="Google" id="ProtNLM"/>
    </source>
</evidence>
<dbReference type="PANTHER" id="PTHR43709:SF2">
    <property type="entry name" value="DUF453 DOMAIN PROTEIN (AFU_ORTHOLOGUE AFUA_6G00360)"/>
    <property type="match status" value="1"/>
</dbReference>
<feature type="region of interest" description="Disordered" evidence="3">
    <location>
        <begin position="380"/>
        <end position="508"/>
    </location>
</feature>
<dbReference type="Proteomes" id="UP000575898">
    <property type="component" value="Unassembled WGS sequence"/>
</dbReference>
<feature type="compositionally biased region" description="Low complexity" evidence="3">
    <location>
        <begin position="467"/>
        <end position="489"/>
    </location>
</feature>
<organism evidence="4 5">
    <name type="scientific">Chitinivorax tropicus</name>
    <dbReference type="NCBI Taxonomy" id="714531"/>
    <lineage>
        <taxon>Bacteria</taxon>
        <taxon>Pseudomonadati</taxon>
        <taxon>Pseudomonadota</taxon>
        <taxon>Betaproteobacteria</taxon>
        <taxon>Chitinivorax</taxon>
    </lineage>
</organism>
<feature type="compositionally biased region" description="Basic and acidic residues" evidence="3">
    <location>
        <begin position="415"/>
        <end position="429"/>
    </location>
</feature>
<evidence type="ECO:0000256" key="3">
    <source>
        <dbReference type="SAM" id="MobiDB-lite"/>
    </source>
</evidence>
<gene>
    <name evidence="4" type="ORF">HNQ59_000367</name>
</gene>
<evidence type="ECO:0000256" key="1">
    <source>
        <dbReference type="ARBA" id="ARBA00007673"/>
    </source>
</evidence>
<dbReference type="AlphaFoldDB" id="A0A840MHV7"/>
<dbReference type="Pfam" id="PF04303">
    <property type="entry name" value="PrpF"/>
    <property type="match status" value="1"/>
</dbReference>
<protein>
    <recommendedName>
        <fullName evidence="6">2-methylaconitate cis-trans isomerase PrpF</fullName>
    </recommendedName>
</protein>
<dbReference type="GO" id="GO:0016853">
    <property type="term" value="F:isomerase activity"/>
    <property type="evidence" value="ECO:0007669"/>
    <property type="project" value="UniProtKB-KW"/>
</dbReference>
<dbReference type="Gene3D" id="3.10.310.10">
    <property type="entry name" value="Diaminopimelate Epimerase, Chain A, domain 1"/>
    <property type="match status" value="2"/>
</dbReference>
<dbReference type="SUPFAM" id="SSF54506">
    <property type="entry name" value="Diaminopimelate epimerase-like"/>
    <property type="match status" value="2"/>
</dbReference>
<dbReference type="GO" id="GO:0019629">
    <property type="term" value="P:propionate catabolic process, 2-methylcitrate cycle"/>
    <property type="evidence" value="ECO:0007669"/>
    <property type="project" value="InterPro"/>
</dbReference>
<name>A0A840MHV7_9PROT</name>
<keyword evidence="5" id="KW-1185">Reference proteome</keyword>
<dbReference type="RefSeq" id="WP_184034429.1">
    <property type="nucleotide sequence ID" value="NZ_JACHHY010000002.1"/>
</dbReference>
<dbReference type="InterPro" id="IPR012709">
    <property type="entry name" value="PrpF"/>
</dbReference>
<reference evidence="4 5" key="1">
    <citation type="submission" date="2020-08" db="EMBL/GenBank/DDBJ databases">
        <title>Genomic Encyclopedia of Type Strains, Phase IV (KMG-IV): sequencing the most valuable type-strain genomes for metagenomic binning, comparative biology and taxonomic classification.</title>
        <authorList>
            <person name="Goeker M."/>
        </authorList>
    </citation>
    <scope>NUCLEOTIDE SEQUENCE [LARGE SCALE GENOMIC DNA]</scope>
    <source>
        <strain evidence="4 5">DSM 27165</strain>
    </source>
</reference>
<proteinExistence type="inferred from homology"/>